<dbReference type="Proteomes" id="UP000192902">
    <property type="component" value="Chromosome"/>
</dbReference>
<dbReference type="SUPFAM" id="SSF52821">
    <property type="entry name" value="Rhodanese/Cell cycle control phosphatase"/>
    <property type="match status" value="1"/>
</dbReference>
<dbReference type="AlphaFoldDB" id="A0A1W6BV36"/>
<dbReference type="InterPro" id="IPR036873">
    <property type="entry name" value="Rhodanese-like_dom_sf"/>
</dbReference>
<dbReference type="KEGG" id="ccun:CCUN_0309"/>
<dbReference type="RefSeq" id="WP_027305269.1">
    <property type="nucleotide sequence ID" value="NZ_CP020867.1"/>
</dbReference>
<dbReference type="CDD" id="cd00158">
    <property type="entry name" value="RHOD"/>
    <property type="match status" value="1"/>
</dbReference>
<accession>A0A1W6BV36</accession>
<gene>
    <name evidence="2" type="ORF">CCUN_0309</name>
</gene>
<dbReference type="PROSITE" id="PS50206">
    <property type="entry name" value="RHODANESE_3"/>
    <property type="match status" value="1"/>
</dbReference>
<dbReference type="EMBL" id="CP020867">
    <property type="protein sequence ID" value="ARJ55963.1"/>
    <property type="molecule type" value="Genomic_DNA"/>
</dbReference>
<organism evidence="2 3">
    <name type="scientific">Campylobacter cuniculorum DSM 23162 = LMG 24588</name>
    <dbReference type="NCBI Taxonomy" id="1121267"/>
    <lineage>
        <taxon>Bacteria</taxon>
        <taxon>Pseudomonadati</taxon>
        <taxon>Campylobacterota</taxon>
        <taxon>Epsilonproteobacteria</taxon>
        <taxon>Campylobacterales</taxon>
        <taxon>Campylobacteraceae</taxon>
        <taxon>Campylobacter</taxon>
    </lineage>
</organism>
<feature type="domain" description="Rhodanese" evidence="1">
    <location>
        <begin position="11"/>
        <end position="103"/>
    </location>
</feature>
<reference evidence="2 3" key="1">
    <citation type="submission" date="2017-04" db="EMBL/GenBank/DDBJ databases">
        <title>Complete genome sequence of the Campylobacter cuniculorum type strain LMG24588.</title>
        <authorList>
            <person name="Miller W.G."/>
            <person name="Yee E."/>
            <person name="Revez J."/>
            <person name="Bono J.L."/>
            <person name="Rossi M."/>
        </authorList>
    </citation>
    <scope>NUCLEOTIDE SEQUENCE [LARGE SCALE GENOMIC DNA]</scope>
    <source>
        <strain evidence="2 3">LMG 24588</strain>
    </source>
</reference>
<dbReference type="eggNOG" id="COG0607">
    <property type="taxonomic scope" value="Bacteria"/>
</dbReference>
<evidence type="ECO:0000259" key="1">
    <source>
        <dbReference type="PROSITE" id="PS50206"/>
    </source>
</evidence>
<dbReference type="Gene3D" id="3.40.250.10">
    <property type="entry name" value="Rhodanese-like domain"/>
    <property type="match status" value="1"/>
</dbReference>
<dbReference type="InterPro" id="IPR001763">
    <property type="entry name" value="Rhodanese-like_dom"/>
</dbReference>
<evidence type="ECO:0000313" key="3">
    <source>
        <dbReference type="Proteomes" id="UP000192902"/>
    </source>
</evidence>
<keyword evidence="2" id="KW-0808">Transferase</keyword>
<evidence type="ECO:0000313" key="2">
    <source>
        <dbReference type="EMBL" id="ARJ55963.1"/>
    </source>
</evidence>
<protein>
    <submittedName>
        <fullName evidence="2">Putative rhodanese-related sulfurtransferase</fullName>
    </submittedName>
</protein>
<sequence>MIQDLSLEDLSLKDYQIFDVRSPSEWENGILKGVECVALLDDFGSFNENFLKEFQKNFDASKKPAFICRSGHRSKIAAQIVAEHLGIIGVNLAGGMLGLGADL</sequence>
<proteinExistence type="predicted"/>
<dbReference type="STRING" id="1121267.CCUN_0309"/>
<dbReference type="GO" id="GO:0016740">
    <property type="term" value="F:transferase activity"/>
    <property type="evidence" value="ECO:0007669"/>
    <property type="project" value="UniProtKB-KW"/>
</dbReference>
<dbReference type="OrthoDB" id="5471138at2"/>
<name>A0A1W6BV36_9BACT</name>
<dbReference type="Pfam" id="PF00581">
    <property type="entry name" value="Rhodanese"/>
    <property type="match status" value="1"/>
</dbReference>